<evidence type="ECO:0000259" key="6">
    <source>
        <dbReference type="PROSITE" id="PS51005"/>
    </source>
</evidence>
<feature type="region of interest" description="Disordered" evidence="5">
    <location>
        <begin position="210"/>
        <end position="239"/>
    </location>
</feature>
<gene>
    <name evidence="7" type="ORF">CDL12_25691</name>
</gene>
<dbReference type="AlphaFoldDB" id="A0A2G9G929"/>
<protein>
    <recommendedName>
        <fullName evidence="6">NAC domain-containing protein</fullName>
    </recommendedName>
</protein>
<dbReference type="PANTHER" id="PTHR31719">
    <property type="entry name" value="NAC TRANSCRIPTION FACTOR 56"/>
    <property type="match status" value="1"/>
</dbReference>
<dbReference type="InterPro" id="IPR036093">
    <property type="entry name" value="NAC_dom_sf"/>
</dbReference>
<evidence type="ECO:0000313" key="8">
    <source>
        <dbReference type="Proteomes" id="UP000231279"/>
    </source>
</evidence>
<reference evidence="8" key="1">
    <citation type="journal article" date="2018" name="Gigascience">
        <title>Genome assembly of the Pink Ipe (Handroanthus impetiginosus, Bignoniaceae), a highly valued, ecologically keystone Neotropical timber forest tree.</title>
        <authorList>
            <person name="Silva-Junior O.B."/>
            <person name="Grattapaglia D."/>
            <person name="Novaes E."/>
            <person name="Collevatti R.G."/>
        </authorList>
    </citation>
    <scope>NUCLEOTIDE SEQUENCE [LARGE SCALE GENOMIC DNA]</scope>
    <source>
        <strain evidence="8">cv. UFG-1</strain>
    </source>
</reference>
<feature type="domain" description="NAC" evidence="6">
    <location>
        <begin position="18"/>
        <end position="172"/>
    </location>
</feature>
<dbReference type="GO" id="GO:0003677">
    <property type="term" value="F:DNA binding"/>
    <property type="evidence" value="ECO:0007669"/>
    <property type="project" value="UniProtKB-KW"/>
</dbReference>
<dbReference type="InterPro" id="IPR003441">
    <property type="entry name" value="NAC-dom"/>
</dbReference>
<dbReference type="EMBL" id="NKXS01006250">
    <property type="protein sequence ID" value="PIN01794.1"/>
    <property type="molecule type" value="Genomic_DNA"/>
</dbReference>
<evidence type="ECO:0000256" key="5">
    <source>
        <dbReference type="SAM" id="MobiDB-lite"/>
    </source>
</evidence>
<keyword evidence="8" id="KW-1185">Reference proteome</keyword>
<organism evidence="7 8">
    <name type="scientific">Handroanthus impetiginosus</name>
    <dbReference type="NCBI Taxonomy" id="429701"/>
    <lineage>
        <taxon>Eukaryota</taxon>
        <taxon>Viridiplantae</taxon>
        <taxon>Streptophyta</taxon>
        <taxon>Embryophyta</taxon>
        <taxon>Tracheophyta</taxon>
        <taxon>Spermatophyta</taxon>
        <taxon>Magnoliopsida</taxon>
        <taxon>eudicotyledons</taxon>
        <taxon>Gunneridae</taxon>
        <taxon>Pentapetalae</taxon>
        <taxon>asterids</taxon>
        <taxon>lamiids</taxon>
        <taxon>Lamiales</taxon>
        <taxon>Bignoniaceae</taxon>
        <taxon>Crescentiina</taxon>
        <taxon>Tabebuia alliance</taxon>
        <taxon>Handroanthus</taxon>
    </lineage>
</organism>
<dbReference type="Gene3D" id="2.170.150.80">
    <property type="entry name" value="NAC domain"/>
    <property type="match status" value="1"/>
</dbReference>
<evidence type="ECO:0000256" key="2">
    <source>
        <dbReference type="ARBA" id="ARBA00023125"/>
    </source>
</evidence>
<dbReference type="STRING" id="429701.A0A2G9G929"/>
<proteinExistence type="predicted"/>
<keyword evidence="3" id="KW-0804">Transcription</keyword>
<dbReference type="OrthoDB" id="676820at2759"/>
<evidence type="ECO:0000256" key="1">
    <source>
        <dbReference type="ARBA" id="ARBA00023015"/>
    </source>
</evidence>
<accession>A0A2G9G929</accession>
<feature type="compositionally biased region" description="Polar residues" evidence="5">
    <location>
        <begin position="230"/>
        <end position="239"/>
    </location>
</feature>
<feature type="compositionally biased region" description="Low complexity" evidence="5">
    <location>
        <begin position="210"/>
        <end position="224"/>
    </location>
</feature>
<evidence type="ECO:0000256" key="3">
    <source>
        <dbReference type="ARBA" id="ARBA00023163"/>
    </source>
</evidence>
<dbReference type="PANTHER" id="PTHR31719:SF130">
    <property type="entry name" value="NAC DOMAIN-CONTAINING PROTEIN 18"/>
    <property type="match status" value="1"/>
</dbReference>
<dbReference type="SUPFAM" id="SSF101941">
    <property type="entry name" value="NAC domain"/>
    <property type="match status" value="1"/>
</dbReference>
<evidence type="ECO:0000256" key="4">
    <source>
        <dbReference type="ARBA" id="ARBA00023242"/>
    </source>
</evidence>
<sequence>MKGLNSEDGNGEGIRIAIPIGFRFHPTDQELLLYYLRRKAQSLPLPASVIPEFDVFQSNPWDLPGDSKEKRYFFSKRKRSIIVNNCSSLLRAGCGYWKSTGKEYKPIVGPGSNLVIGIKKSLVFCEGKISGGRKAQWIMHQFCLVGAVLTPYLAQKVMIQVGDWVVCCVYQRKRKARNIGTVTRQVNTDNSQHKQGRMPSDDVEMGFSVSQASSSSSGFTEISSNDLDQEVSSQTCKLC</sequence>
<keyword evidence="4" id="KW-0539">Nucleus</keyword>
<keyword evidence="1" id="KW-0805">Transcription regulation</keyword>
<dbReference type="Pfam" id="PF02365">
    <property type="entry name" value="NAM"/>
    <property type="match status" value="1"/>
</dbReference>
<evidence type="ECO:0000313" key="7">
    <source>
        <dbReference type="EMBL" id="PIN01794.1"/>
    </source>
</evidence>
<keyword evidence="2" id="KW-0238">DNA-binding</keyword>
<dbReference type="PROSITE" id="PS51005">
    <property type="entry name" value="NAC"/>
    <property type="match status" value="1"/>
</dbReference>
<dbReference type="GO" id="GO:0006355">
    <property type="term" value="P:regulation of DNA-templated transcription"/>
    <property type="evidence" value="ECO:0007669"/>
    <property type="project" value="InterPro"/>
</dbReference>
<name>A0A2G9G929_9LAMI</name>
<dbReference type="Proteomes" id="UP000231279">
    <property type="component" value="Unassembled WGS sequence"/>
</dbReference>
<comment type="caution">
    <text evidence="7">The sequence shown here is derived from an EMBL/GenBank/DDBJ whole genome shotgun (WGS) entry which is preliminary data.</text>
</comment>